<feature type="non-terminal residue" evidence="1">
    <location>
        <position position="83"/>
    </location>
</feature>
<dbReference type="EMBL" id="JABCKI010001013">
    <property type="protein sequence ID" value="KAG5649435.1"/>
    <property type="molecule type" value="Genomic_DNA"/>
</dbReference>
<organism evidence="1 2">
    <name type="scientific">Sphagnurus paluster</name>
    <dbReference type="NCBI Taxonomy" id="117069"/>
    <lineage>
        <taxon>Eukaryota</taxon>
        <taxon>Fungi</taxon>
        <taxon>Dikarya</taxon>
        <taxon>Basidiomycota</taxon>
        <taxon>Agaricomycotina</taxon>
        <taxon>Agaricomycetes</taxon>
        <taxon>Agaricomycetidae</taxon>
        <taxon>Agaricales</taxon>
        <taxon>Tricholomatineae</taxon>
        <taxon>Lyophyllaceae</taxon>
        <taxon>Sphagnurus</taxon>
    </lineage>
</organism>
<sequence length="83" mass="9680">MSSPEASPGFFDPDDWQLKSSAHSYECTKYQIDLIRTHLDRRELQKPRRIRHFVTEPGVCSTYVADELVGPLLDFCKLITFYL</sequence>
<proteinExistence type="predicted"/>
<dbReference type="AlphaFoldDB" id="A0A9P7GLF5"/>
<reference evidence="1" key="2">
    <citation type="submission" date="2021-10" db="EMBL/GenBank/DDBJ databases">
        <title>Phylogenomics reveals ancestral predisposition of the termite-cultivated fungus Termitomyces towards a domesticated lifestyle.</title>
        <authorList>
            <person name="Auxier B."/>
            <person name="Grum-Grzhimaylo A."/>
            <person name="Cardenas M.E."/>
            <person name="Lodge J.D."/>
            <person name="Laessoe T."/>
            <person name="Pedersen O."/>
            <person name="Smith M.E."/>
            <person name="Kuyper T.W."/>
            <person name="Franco-Molano E.A."/>
            <person name="Baroni T.J."/>
            <person name="Aanen D.K."/>
        </authorList>
    </citation>
    <scope>NUCLEOTIDE SEQUENCE</scope>
    <source>
        <strain evidence="1">D49</strain>
    </source>
</reference>
<accession>A0A9P7GLF5</accession>
<name>A0A9P7GLF5_9AGAR</name>
<dbReference type="OrthoDB" id="9989144at2759"/>
<reference evidence="1" key="1">
    <citation type="submission" date="2021-02" db="EMBL/GenBank/DDBJ databases">
        <authorList>
            <person name="Nieuwenhuis M."/>
            <person name="Van De Peppel L.J.J."/>
        </authorList>
    </citation>
    <scope>NUCLEOTIDE SEQUENCE</scope>
    <source>
        <strain evidence="1">D49</strain>
    </source>
</reference>
<protein>
    <submittedName>
        <fullName evidence="1">Uncharacterized protein</fullName>
    </submittedName>
</protein>
<dbReference type="Proteomes" id="UP000717328">
    <property type="component" value="Unassembled WGS sequence"/>
</dbReference>
<gene>
    <name evidence="1" type="ORF">H0H81_003894</name>
</gene>
<keyword evidence="2" id="KW-1185">Reference proteome</keyword>
<evidence type="ECO:0000313" key="2">
    <source>
        <dbReference type="Proteomes" id="UP000717328"/>
    </source>
</evidence>
<comment type="caution">
    <text evidence="1">The sequence shown here is derived from an EMBL/GenBank/DDBJ whole genome shotgun (WGS) entry which is preliminary data.</text>
</comment>
<evidence type="ECO:0000313" key="1">
    <source>
        <dbReference type="EMBL" id="KAG5649435.1"/>
    </source>
</evidence>